<dbReference type="Pfam" id="PF00884">
    <property type="entry name" value="Sulfatase"/>
    <property type="match status" value="1"/>
</dbReference>
<dbReference type="EMBL" id="CAUYUJ010016945">
    <property type="protein sequence ID" value="CAK0870272.1"/>
    <property type="molecule type" value="Genomic_DNA"/>
</dbReference>
<dbReference type="PANTHER" id="PTHR46615">
    <property type="entry name" value="ARYLSULFATASE K"/>
    <property type="match status" value="1"/>
</dbReference>
<evidence type="ECO:0000313" key="3">
    <source>
        <dbReference type="EMBL" id="CAK0870272.1"/>
    </source>
</evidence>
<comment type="caution">
    <text evidence="3">The sequence shown here is derived from an EMBL/GenBank/DDBJ whole genome shotgun (WGS) entry which is preliminary data.</text>
</comment>
<dbReference type="SUPFAM" id="SSF53649">
    <property type="entry name" value="Alkaline phosphatase-like"/>
    <property type="match status" value="1"/>
</dbReference>
<dbReference type="Proteomes" id="UP001189429">
    <property type="component" value="Unassembled WGS sequence"/>
</dbReference>
<accession>A0ABN9VBK5</accession>
<dbReference type="Gene3D" id="3.40.720.10">
    <property type="entry name" value="Alkaline Phosphatase, subunit A"/>
    <property type="match status" value="1"/>
</dbReference>
<dbReference type="InterPro" id="IPR051849">
    <property type="entry name" value="GAG-degrading_sulfatase"/>
</dbReference>
<protein>
    <recommendedName>
        <fullName evidence="2">Sulfatase N-terminal domain-containing protein</fullName>
    </recommendedName>
</protein>
<gene>
    <name evidence="3" type="ORF">PCOR1329_LOCUS56421</name>
</gene>
<evidence type="ECO:0000259" key="2">
    <source>
        <dbReference type="Pfam" id="PF00884"/>
    </source>
</evidence>
<feature type="signal peptide" evidence="1">
    <location>
        <begin position="1"/>
        <end position="34"/>
    </location>
</feature>
<name>A0ABN9VBK5_9DINO</name>
<feature type="chain" id="PRO_5045314834" description="Sulfatase N-terminal domain-containing protein" evidence="1">
    <location>
        <begin position="35"/>
        <end position="601"/>
    </location>
</feature>
<dbReference type="InterPro" id="IPR017850">
    <property type="entry name" value="Alkaline_phosphatase_core_sf"/>
</dbReference>
<keyword evidence="1" id="KW-0732">Signal</keyword>
<keyword evidence="4" id="KW-1185">Reference proteome</keyword>
<dbReference type="PANTHER" id="PTHR46615:SF1">
    <property type="entry name" value="ARYLSULFATASE K"/>
    <property type="match status" value="1"/>
</dbReference>
<feature type="non-terminal residue" evidence="3">
    <location>
        <position position="1"/>
    </location>
</feature>
<proteinExistence type="predicted"/>
<evidence type="ECO:0000313" key="4">
    <source>
        <dbReference type="Proteomes" id="UP001189429"/>
    </source>
</evidence>
<dbReference type="InterPro" id="IPR000917">
    <property type="entry name" value="Sulfatase_N"/>
</dbReference>
<feature type="domain" description="Sulfatase N-terminal" evidence="2">
    <location>
        <begin position="57"/>
        <end position="416"/>
    </location>
</feature>
<organism evidence="3 4">
    <name type="scientific">Prorocentrum cordatum</name>
    <dbReference type="NCBI Taxonomy" id="2364126"/>
    <lineage>
        <taxon>Eukaryota</taxon>
        <taxon>Sar</taxon>
        <taxon>Alveolata</taxon>
        <taxon>Dinophyceae</taxon>
        <taxon>Prorocentrales</taxon>
        <taxon>Prorocentraceae</taxon>
        <taxon>Prorocentrum</taxon>
    </lineage>
</organism>
<reference evidence="3" key="1">
    <citation type="submission" date="2023-10" db="EMBL/GenBank/DDBJ databases">
        <authorList>
            <person name="Chen Y."/>
            <person name="Shah S."/>
            <person name="Dougan E. K."/>
            <person name="Thang M."/>
            <person name="Chan C."/>
        </authorList>
    </citation>
    <scope>NUCLEOTIDE SEQUENCE [LARGE SCALE GENOMIC DNA]</scope>
</reference>
<sequence>PFWLKLFGRKVWITGWLTSPCHTLAVACMGKCHAADILVLVVAGAQTSDGATDMGRRNVVFLVVESTDGRAFGRNYQNGAVSLPNIRALQDRGYEFTSHYANAPVCCPSRATFWSGRHAHNIPHNQRSSGIFVQGAWNNYEGLPPNYTLRLDQVLAENGYNVQMSGKLDYTAGSHSENVRLSAWTMYTRFPYNISKGNGGWVDEDGCVDKGTVLPGNVSAHAGDWASLRSTVKWIRANASVDPRPFFVFQGMEIVHPPYSTNEFWLNKVDISKVRVPKWGPLGEMHPCDFQSSMLKGCLPPPSSATGLYFYEEAHRRRIRAIYLAMIAEFDAMVGEYLKAVRDSGKHDNTVFIVTSDHGDMQMEHRQFYKMVPYDASARVPMVIMDGREQRPQRVEIHGVTQLIDIFPTVLTYAGIPVERWPELDGAPVQTLLRNTGRPHDPKGRPDFIVSQFHGDDIAMSWFMVVHNGLKLVVWGTGEQHPHQLFNLTADPDEMQNLAGHTHMGGYVKTLLGKLRSVVNYAEVAQNVSRYGHESLLHWLGQTPDWKQALGKRGLRWHTSWTEDPEGAVKAVEDFIANPAQVQPCRSELLWPPPHVSEVFM</sequence>
<evidence type="ECO:0000256" key="1">
    <source>
        <dbReference type="SAM" id="SignalP"/>
    </source>
</evidence>